<proteinExistence type="predicted"/>
<dbReference type="EMBL" id="KZ678137">
    <property type="protein sequence ID" value="PSN65187.1"/>
    <property type="molecule type" value="Genomic_DNA"/>
</dbReference>
<evidence type="ECO:0000256" key="1">
    <source>
        <dbReference type="SAM" id="MobiDB-lite"/>
    </source>
</evidence>
<accession>A0A2T2NID0</accession>
<name>A0A2T2NID0_CORCC</name>
<protein>
    <submittedName>
        <fullName evidence="2">Uncharacterized protein</fullName>
    </submittedName>
</protein>
<evidence type="ECO:0000313" key="3">
    <source>
        <dbReference type="Proteomes" id="UP000240883"/>
    </source>
</evidence>
<gene>
    <name evidence="2" type="ORF">BS50DRAFT_575251</name>
</gene>
<feature type="compositionally biased region" description="Basic and acidic residues" evidence="1">
    <location>
        <begin position="29"/>
        <end position="46"/>
    </location>
</feature>
<keyword evidence="3" id="KW-1185">Reference proteome</keyword>
<sequence>MLVERYYLLANGERPPPMKASGQYGMTLDTEKIEREVREREIEKEKQRKKRREQAKERDQRQVSDDAK</sequence>
<feature type="compositionally biased region" description="Basic and acidic residues" evidence="1">
    <location>
        <begin position="54"/>
        <end position="68"/>
    </location>
</feature>
<reference evidence="2 3" key="1">
    <citation type="journal article" date="2018" name="Front. Microbiol.">
        <title>Genome-Wide Analysis of Corynespora cassiicola Leaf Fall Disease Putative Effectors.</title>
        <authorList>
            <person name="Lopez D."/>
            <person name="Ribeiro S."/>
            <person name="Label P."/>
            <person name="Fumanal B."/>
            <person name="Venisse J.S."/>
            <person name="Kohler A."/>
            <person name="de Oliveira R.R."/>
            <person name="Labutti K."/>
            <person name="Lipzen A."/>
            <person name="Lail K."/>
            <person name="Bauer D."/>
            <person name="Ohm R.A."/>
            <person name="Barry K.W."/>
            <person name="Spatafora J."/>
            <person name="Grigoriev I.V."/>
            <person name="Martin F.M."/>
            <person name="Pujade-Renaud V."/>
        </authorList>
    </citation>
    <scope>NUCLEOTIDE SEQUENCE [LARGE SCALE GENOMIC DNA]</scope>
    <source>
        <strain evidence="2 3">Philippines</strain>
    </source>
</reference>
<dbReference type="Proteomes" id="UP000240883">
    <property type="component" value="Unassembled WGS sequence"/>
</dbReference>
<evidence type="ECO:0000313" key="2">
    <source>
        <dbReference type="EMBL" id="PSN65187.1"/>
    </source>
</evidence>
<organism evidence="2 3">
    <name type="scientific">Corynespora cassiicola Philippines</name>
    <dbReference type="NCBI Taxonomy" id="1448308"/>
    <lineage>
        <taxon>Eukaryota</taxon>
        <taxon>Fungi</taxon>
        <taxon>Dikarya</taxon>
        <taxon>Ascomycota</taxon>
        <taxon>Pezizomycotina</taxon>
        <taxon>Dothideomycetes</taxon>
        <taxon>Pleosporomycetidae</taxon>
        <taxon>Pleosporales</taxon>
        <taxon>Corynesporascaceae</taxon>
        <taxon>Corynespora</taxon>
    </lineage>
</organism>
<dbReference type="AlphaFoldDB" id="A0A2T2NID0"/>
<feature type="region of interest" description="Disordered" evidence="1">
    <location>
        <begin position="12"/>
        <end position="68"/>
    </location>
</feature>